<comment type="caution">
    <text evidence="3">The sequence shown here is derived from an EMBL/GenBank/DDBJ whole genome shotgun (WGS) entry which is preliminary data.</text>
</comment>
<gene>
    <name evidence="3" type="ORF">DY000_02015601</name>
</gene>
<feature type="compositionally biased region" description="Low complexity" evidence="1">
    <location>
        <begin position="298"/>
        <end position="308"/>
    </location>
</feature>
<name>A0ABQ7D7S4_BRACR</name>
<proteinExistence type="predicted"/>
<accession>A0ABQ7D7S4</accession>
<reference evidence="3 4" key="1">
    <citation type="journal article" date="2020" name="BMC Genomics">
        <title>Intraspecific diversification of the crop wild relative Brassica cretica Lam. using demographic model selection.</title>
        <authorList>
            <person name="Kioukis A."/>
            <person name="Michalopoulou V.A."/>
            <person name="Briers L."/>
            <person name="Pirintsos S."/>
            <person name="Studholme D.J."/>
            <person name="Pavlidis P."/>
            <person name="Sarris P.F."/>
        </authorList>
    </citation>
    <scope>NUCLEOTIDE SEQUENCE [LARGE SCALE GENOMIC DNA]</scope>
    <source>
        <strain evidence="4">cv. PFS-1207/04</strain>
    </source>
</reference>
<dbReference type="Pfam" id="PF03078">
    <property type="entry name" value="ATHILA"/>
    <property type="match status" value="1"/>
</dbReference>
<evidence type="ECO:0000256" key="1">
    <source>
        <dbReference type="SAM" id="MobiDB-lite"/>
    </source>
</evidence>
<protein>
    <recommendedName>
        <fullName evidence="2">Arabidopsis retrotransposon Orf1 C-terminal domain-containing protein</fullName>
    </recommendedName>
</protein>
<dbReference type="EMBL" id="QGKV02000759">
    <property type="protein sequence ID" value="KAF3568327.1"/>
    <property type="molecule type" value="Genomic_DNA"/>
</dbReference>
<organism evidence="3 4">
    <name type="scientific">Brassica cretica</name>
    <name type="common">Mustard</name>
    <dbReference type="NCBI Taxonomy" id="69181"/>
    <lineage>
        <taxon>Eukaryota</taxon>
        <taxon>Viridiplantae</taxon>
        <taxon>Streptophyta</taxon>
        <taxon>Embryophyta</taxon>
        <taxon>Tracheophyta</taxon>
        <taxon>Spermatophyta</taxon>
        <taxon>Magnoliopsida</taxon>
        <taxon>eudicotyledons</taxon>
        <taxon>Gunneridae</taxon>
        <taxon>Pentapetalae</taxon>
        <taxon>rosids</taxon>
        <taxon>malvids</taxon>
        <taxon>Brassicales</taxon>
        <taxon>Brassicaceae</taxon>
        <taxon>Brassiceae</taxon>
        <taxon>Brassica</taxon>
    </lineage>
</organism>
<evidence type="ECO:0000313" key="4">
    <source>
        <dbReference type="Proteomes" id="UP000266723"/>
    </source>
</evidence>
<dbReference type="InterPro" id="IPR004312">
    <property type="entry name" value="ATHILA_Orf1_C"/>
</dbReference>
<keyword evidence="4" id="KW-1185">Reference proteome</keyword>
<feature type="compositionally biased region" description="Basic and acidic residues" evidence="1">
    <location>
        <begin position="272"/>
        <end position="297"/>
    </location>
</feature>
<evidence type="ECO:0000259" key="2">
    <source>
        <dbReference type="Pfam" id="PF03078"/>
    </source>
</evidence>
<sequence length="328" mass="37336">MISNLLSAKDQTSKVTKGELKMLYSGVEDEIRRAIAGIPIQPVQTNHGYHLISMFNTRREWLMRTENKKDRCGSLLTPLFRHFGINLYSYAVNHEIEYVDTAYLIACHILRDETTYKFADKEGNVLHYKVPQTYLTNFNTLENICFLPALEYLCVDPRAPPPDADMENVEDITPDDDDAYDLGPLDDDADDATYRHWMVDSQQKKNKLVKRILKAIIGGCFGGQEGRASEQEQTLHQSHCPCKELAGSSAVGERLPRTRRTAGRSKSTMRIMRKEPRKSEPLRGRIERVGTNDKEQANSRSRSCNTRSRPTRPRSMPHVAQSIPGPNL</sequence>
<feature type="domain" description="Arabidopsis retrotransposon Orf1 C-terminal" evidence="2">
    <location>
        <begin position="2"/>
        <end position="179"/>
    </location>
</feature>
<evidence type="ECO:0000313" key="3">
    <source>
        <dbReference type="EMBL" id="KAF3568327.1"/>
    </source>
</evidence>
<feature type="region of interest" description="Disordered" evidence="1">
    <location>
        <begin position="248"/>
        <end position="328"/>
    </location>
</feature>
<dbReference type="Proteomes" id="UP000266723">
    <property type="component" value="Unassembled WGS sequence"/>
</dbReference>